<dbReference type="InterPro" id="IPR016143">
    <property type="entry name" value="Citrate_synth-like_sm_a-sub"/>
</dbReference>
<dbReference type="GO" id="GO:0006099">
    <property type="term" value="P:tricarboxylic acid cycle"/>
    <property type="evidence" value="ECO:0007669"/>
    <property type="project" value="UniProtKB-UniPathway"/>
</dbReference>
<feature type="active site" evidence="6">
    <location>
        <position position="392"/>
    </location>
</feature>
<dbReference type="Gene3D" id="1.10.230.10">
    <property type="entry name" value="Cytochrome P450-Terp, domain 2"/>
    <property type="match status" value="1"/>
</dbReference>
<dbReference type="SUPFAM" id="SSF48256">
    <property type="entry name" value="Citrate synthase"/>
    <property type="match status" value="1"/>
</dbReference>
<dbReference type="PANTHER" id="PTHR11739:SF4">
    <property type="entry name" value="CITRATE SYNTHASE, PEROXISOMAL"/>
    <property type="match status" value="1"/>
</dbReference>
<comment type="similarity">
    <text evidence="2 5">Belongs to the citrate synthase family.</text>
</comment>
<proteinExistence type="inferred from homology"/>
<dbReference type="NCBIfam" id="NF010635">
    <property type="entry name" value="PRK14032.1"/>
    <property type="match status" value="1"/>
</dbReference>
<feature type="active site" evidence="6">
    <location>
        <position position="333"/>
    </location>
</feature>
<dbReference type="InterPro" id="IPR002020">
    <property type="entry name" value="Citrate_synthase"/>
</dbReference>
<comment type="pathway">
    <text evidence="1">Carbohydrate metabolism; tricarboxylic acid cycle.</text>
</comment>
<gene>
    <name evidence="7" type="ORF">Firmicute1046_1180</name>
</gene>
<evidence type="ECO:0000256" key="6">
    <source>
        <dbReference type="PIRSR" id="PIRSR001369-1"/>
    </source>
</evidence>
<protein>
    <recommendedName>
        <fullName evidence="5">Citrate synthase</fullName>
    </recommendedName>
</protein>
<dbReference type="PRINTS" id="PR00143">
    <property type="entry name" value="CITRTSNTHASE"/>
</dbReference>
<accession>A0A650ENN6</accession>
<evidence type="ECO:0000313" key="7">
    <source>
        <dbReference type="EMBL" id="QGT51042.1"/>
    </source>
</evidence>
<evidence type="ECO:0000256" key="2">
    <source>
        <dbReference type="ARBA" id="ARBA00010566"/>
    </source>
</evidence>
<dbReference type="UniPathway" id="UPA00223"/>
<evidence type="ECO:0000256" key="5">
    <source>
        <dbReference type="PIRNR" id="PIRNR001369"/>
    </source>
</evidence>
<reference evidence="7" key="1">
    <citation type="journal article" date="2020" name="J. ISSAAS">
        <title>Lactobacilli and other gastrointestinal microbiota of Peromyscus leucopus, reservoir host for agents of Lyme disease and other zoonoses in North America.</title>
        <authorList>
            <person name="Milovic A."/>
            <person name="Bassam K."/>
            <person name="Shao H."/>
            <person name="Chatzistamou I."/>
            <person name="Tufts D.M."/>
            <person name="Diuk-Wasser M."/>
            <person name="Barbour A.G."/>
        </authorList>
    </citation>
    <scope>NUCLEOTIDE SEQUENCE</scope>
    <source>
        <strain evidence="7">LL40</strain>
    </source>
</reference>
<dbReference type="PIRSF" id="PIRSF001369">
    <property type="entry name" value="Citrate_synth"/>
    <property type="match status" value="1"/>
</dbReference>
<comment type="catalytic activity">
    <reaction evidence="4">
        <text>oxaloacetate + acetyl-CoA + H2O = citrate + CoA + H(+)</text>
        <dbReference type="Rhea" id="RHEA:16845"/>
        <dbReference type="ChEBI" id="CHEBI:15377"/>
        <dbReference type="ChEBI" id="CHEBI:15378"/>
        <dbReference type="ChEBI" id="CHEBI:16452"/>
        <dbReference type="ChEBI" id="CHEBI:16947"/>
        <dbReference type="ChEBI" id="CHEBI:57287"/>
        <dbReference type="ChEBI" id="CHEBI:57288"/>
        <dbReference type="EC" id="2.3.3.16"/>
    </reaction>
</comment>
<dbReference type="PANTHER" id="PTHR11739">
    <property type="entry name" value="CITRATE SYNTHASE"/>
    <property type="match status" value="1"/>
</dbReference>
<dbReference type="Gene3D" id="1.10.580.10">
    <property type="entry name" value="Citrate Synthase, domain 1"/>
    <property type="match status" value="1"/>
</dbReference>
<dbReference type="Pfam" id="PF00285">
    <property type="entry name" value="Citrate_synt"/>
    <property type="match status" value="1"/>
</dbReference>
<evidence type="ECO:0000256" key="3">
    <source>
        <dbReference type="ARBA" id="ARBA00022679"/>
    </source>
</evidence>
<dbReference type="InterPro" id="IPR016142">
    <property type="entry name" value="Citrate_synth-like_lrg_a-sub"/>
</dbReference>
<name>A0A650ENN6_9FIRM</name>
<organism evidence="7">
    <name type="scientific">uncultured Bacillota bacterium</name>
    <dbReference type="NCBI Taxonomy" id="344338"/>
    <lineage>
        <taxon>Bacteria</taxon>
        <taxon>Bacillati</taxon>
        <taxon>Bacillota</taxon>
        <taxon>environmental samples</taxon>
    </lineage>
</organism>
<keyword evidence="3 5" id="KW-0808">Transferase</keyword>
<dbReference type="AlphaFoldDB" id="A0A650ENN6"/>
<dbReference type="InterPro" id="IPR024176">
    <property type="entry name" value="Citrate_synthase_bac-typ"/>
</dbReference>
<dbReference type="CDD" id="cd06113">
    <property type="entry name" value="citrate_synt_like_1_2"/>
    <property type="match status" value="1"/>
</dbReference>
<dbReference type="EMBL" id="MN577573">
    <property type="protein sequence ID" value="QGT51042.1"/>
    <property type="molecule type" value="Genomic_DNA"/>
</dbReference>
<dbReference type="GO" id="GO:0005975">
    <property type="term" value="P:carbohydrate metabolic process"/>
    <property type="evidence" value="ECO:0007669"/>
    <property type="project" value="TreeGrafter"/>
</dbReference>
<evidence type="ECO:0000256" key="4">
    <source>
        <dbReference type="ARBA" id="ARBA00049288"/>
    </source>
</evidence>
<evidence type="ECO:0000256" key="1">
    <source>
        <dbReference type="ARBA" id="ARBA00005163"/>
    </source>
</evidence>
<dbReference type="InterPro" id="IPR036969">
    <property type="entry name" value="Citrate_synthase_sf"/>
</dbReference>
<dbReference type="GO" id="GO:0005829">
    <property type="term" value="C:cytosol"/>
    <property type="evidence" value="ECO:0007669"/>
    <property type="project" value="TreeGrafter"/>
</dbReference>
<dbReference type="GO" id="GO:0036440">
    <property type="term" value="F:citrate synthase activity"/>
    <property type="evidence" value="ECO:0007669"/>
    <property type="project" value="UniProtKB-EC"/>
</dbReference>
<sequence length="456" mass="51457">MSVGNISEITSEILALAQLCEENGKIDPALYPKYDVKRGLRDLNGKGVLTGLTEISEVRATVTNSEGESVPCEGKLFYRGIDIEEHVRNFVSEQRFGFEETTYLLLFGKLPNERQLNDFTELLAHYRTLPTSFVRDIILKAPSSDMMNTLARSVLTLYSYDDKANDLSIPNVLRQCLQLIALFPLLSVYGYQAYIHYHDGQSLFIHAPRKELSTAENILYTLRPDSRYTELEARILDIALVLHAEHGGGNNSTFTTHVVTSSGTDTYSVIAAALGSLKGPKHGGANIKVVQMFDDMKQKIKDWTDETEVKNYLKALLNKEAFDKAGLIYGMGHAVYSLSDPRANVFKQFVRRLSEEKGRSDEFGLYSMVERLAPQVIGEERKIYKGVSANVDFYSGFVYSMLDLPLELYTPIFAMARISGWSAHRIEELINAGKIIRPAYRNILEEQEYIKLADRK</sequence>